<comment type="similarity">
    <text evidence="8">Belongs to the AP2/ERF transcription factor family. ERF subfamily.</text>
</comment>
<accession>A0ABM3HX98</accession>
<organism evidence="11 12">
    <name type="scientific">Rhodamnia argentea</name>
    <dbReference type="NCBI Taxonomy" id="178133"/>
    <lineage>
        <taxon>Eukaryota</taxon>
        <taxon>Viridiplantae</taxon>
        <taxon>Streptophyta</taxon>
        <taxon>Embryophyta</taxon>
        <taxon>Tracheophyta</taxon>
        <taxon>Spermatophyta</taxon>
        <taxon>Magnoliopsida</taxon>
        <taxon>eudicotyledons</taxon>
        <taxon>Gunneridae</taxon>
        <taxon>Pentapetalae</taxon>
        <taxon>rosids</taxon>
        <taxon>malvids</taxon>
        <taxon>Myrtales</taxon>
        <taxon>Myrtaceae</taxon>
        <taxon>Myrtoideae</taxon>
        <taxon>Myrteae</taxon>
        <taxon>Australasian group</taxon>
        <taxon>Rhodamnia</taxon>
    </lineage>
</organism>
<gene>
    <name evidence="12" type="primary">LOC115740904</name>
</gene>
<dbReference type="CDD" id="cd00018">
    <property type="entry name" value="AP2"/>
    <property type="match status" value="1"/>
</dbReference>
<evidence type="ECO:0000256" key="5">
    <source>
        <dbReference type="ARBA" id="ARBA00023159"/>
    </source>
</evidence>
<evidence type="ECO:0000256" key="3">
    <source>
        <dbReference type="ARBA" id="ARBA00023015"/>
    </source>
</evidence>
<keyword evidence="3" id="KW-0805">Transcription regulation</keyword>
<evidence type="ECO:0000259" key="10">
    <source>
        <dbReference type="PROSITE" id="PS51032"/>
    </source>
</evidence>
<keyword evidence="2" id="KW-0936">Ethylene signaling pathway</keyword>
<evidence type="ECO:0000256" key="8">
    <source>
        <dbReference type="ARBA" id="ARBA00024343"/>
    </source>
</evidence>
<evidence type="ECO:0000256" key="9">
    <source>
        <dbReference type="SAM" id="MobiDB-lite"/>
    </source>
</evidence>
<name>A0ABM3HX98_9MYRT</name>
<dbReference type="SUPFAM" id="SSF54171">
    <property type="entry name" value="DNA-binding domain"/>
    <property type="match status" value="1"/>
</dbReference>
<keyword evidence="7" id="KW-0539">Nucleus</keyword>
<dbReference type="PRINTS" id="PR00367">
    <property type="entry name" value="ETHRSPELEMNT"/>
</dbReference>
<keyword evidence="6" id="KW-0804">Transcription</keyword>
<keyword evidence="11" id="KW-1185">Reference proteome</keyword>
<dbReference type="SMART" id="SM00380">
    <property type="entry name" value="AP2"/>
    <property type="match status" value="1"/>
</dbReference>
<dbReference type="Pfam" id="PF00847">
    <property type="entry name" value="AP2"/>
    <property type="match status" value="1"/>
</dbReference>
<dbReference type="PANTHER" id="PTHR31657:SF20">
    <property type="entry name" value="ETHYLENE-RESPONSIVE TRANSCRIPTION FACTOR ERF061"/>
    <property type="match status" value="1"/>
</dbReference>
<feature type="compositionally biased region" description="Low complexity" evidence="9">
    <location>
        <begin position="219"/>
        <end position="241"/>
    </location>
</feature>
<protein>
    <submittedName>
        <fullName evidence="12">Ethylene-responsive transcription factor ERF061-like</fullName>
    </submittedName>
</protein>
<keyword evidence="5" id="KW-0010">Activator</keyword>
<evidence type="ECO:0000313" key="12">
    <source>
        <dbReference type="RefSeq" id="XP_048141218.1"/>
    </source>
</evidence>
<evidence type="ECO:0000256" key="1">
    <source>
        <dbReference type="ARBA" id="ARBA00004123"/>
    </source>
</evidence>
<feature type="domain" description="AP2/ERF" evidence="10">
    <location>
        <begin position="113"/>
        <end position="170"/>
    </location>
</feature>
<evidence type="ECO:0000313" key="11">
    <source>
        <dbReference type="Proteomes" id="UP000827889"/>
    </source>
</evidence>
<sequence length="293" mass="32663">METILQNRPPVTYTNHNDSGDIRFSLSELILKGFGSNTLDLIFSNSDWTNSTTNDAPVLEPLGSSIYLLHRDLLQKFSDQNKPNTSLTRTALEPALQRCGDTSASLVPSKKKLYRGVRQRHWGKWVAEIRLPQNRTRVWLGTYDSAESAAYAYDRAAYKLRGEYARLNFPELKDLKDSGHADSKRLSAVRSSVDAKIHAICQKARKERARRNARKGNESAMQSTSCSSSSSSSRGSEGMLSPSCSEEEEIWRLANSNSSASGGWTGQELEGEGYSLETMPSFDAELIWEILAK</sequence>
<comment type="subcellular location">
    <subcellularLocation>
        <location evidence="1">Nucleus</location>
    </subcellularLocation>
</comment>
<dbReference type="InterPro" id="IPR001471">
    <property type="entry name" value="AP2/ERF_dom"/>
</dbReference>
<evidence type="ECO:0000256" key="7">
    <source>
        <dbReference type="ARBA" id="ARBA00023242"/>
    </source>
</evidence>
<feature type="region of interest" description="Disordered" evidence="9">
    <location>
        <begin position="206"/>
        <end position="241"/>
    </location>
</feature>
<evidence type="ECO:0000256" key="2">
    <source>
        <dbReference type="ARBA" id="ARBA00022745"/>
    </source>
</evidence>
<dbReference type="RefSeq" id="XP_048141218.1">
    <property type="nucleotide sequence ID" value="XM_048285261.1"/>
</dbReference>
<reference evidence="12" key="1">
    <citation type="submission" date="2025-08" db="UniProtKB">
        <authorList>
            <consortium name="RefSeq"/>
        </authorList>
    </citation>
    <scope>IDENTIFICATION</scope>
    <source>
        <tissue evidence="12">Leaf</tissue>
    </source>
</reference>
<dbReference type="InterPro" id="IPR016177">
    <property type="entry name" value="DNA-bd_dom_sf"/>
</dbReference>
<dbReference type="Proteomes" id="UP000827889">
    <property type="component" value="Chromosome 9"/>
</dbReference>
<dbReference type="PANTHER" id="PTHR31657">
    <property type="entry name" value="ETHYLENE-RESPONSIVE TRANSCRIPTION FACTOR ERF061"/>
    <property type="match status" value="1"/>
</dbReference>
<evidence type="ECO:0000256" key="6">
    <source>
        <dbReference type="ARBA" id="ARBA00023163"/>
    </source>
</evidence>
<dbReference type="Gene3D" id="3.30.730.10">
    <property type="entry name" value="AP2/ERF domain"/>
    <property type="match status" value="1"/>
</dbReference>
<dbReference type="InterPro" id="IPR036955">
    <property type="entry name" value="AP2/ERF_dom_sf"/>
</dbReference>
<keyword evidence="4" id="KW-0238">DNA-binding</keyword>
<dbReference type="PROSITE" id="PS51032">
    <property type="entry name" value="AP2_ERF"/>
    <property type="match status" value="1"/>
</dbReference>
<evidence type="ECO:0000256" key="4">
    <source>
        <dbReference type="ARBA" id="ARBA00023125"/>
    </source>
</evidence>
<dbReference type="InterPro" id="IPR051758">
    <property type="entry name" value="ERF/AP2-like"/>
</dbReference>
<proteinExistence type="inferred from homology"/>
<dbReference type="GeneID" id="115740904"/>